<dbReference type="Proteomes" id="UP000008281">
    <property type="component" value="Unassembled WGS sequence"/>
</dbReference>
<evidence type="ECO:0000256" key="3">
    <source>
        <dbReference type="SAM" id="SignalP"/>
    </source>
</evidence>
<dbReference type="SUPFAM" id="SSF56436">
    <property type="entry name" value="C-type lectin-like"/>
    <property type="match status" value="1"/>
</dbReference>
<sequence>MILLSVFLAFNFIGFTGSFSSFKNDDILYLPWASDSAMGLRFCYGPLIFLWASDSAMGLRFFYGPPILPWASDSAMGLRFFYGPPILEQSPFFCNLLCNLILAVGNECPTGWTFNPDTSECYTFSARLFTFDESVQYCNSIGGKSVSISSYSERDALVALTKTNILQPWLGAKRNTTTNKFYNLDGTYFYTLMWTTNEPSVNGDCVTFKGASPSGLQVTQCYQLQPAFCKQTPALCNSAVVGGPNTWSGTFQSPGYPIQYYNNLDCRYLINSPNNTFITVTFYPFLIEEWYDSVDIYEGNSTSYANWIGQPSSYSSGRGFESSGNMMNVRFKTNYAITDKGWLATWKAKKDMPVITQSGTNGTMTSPNYPNNYDTYDEQVYQISVAYGMQVNLTIDDFRTESKYDYLNIYNSSVQSNSTLVYTLSGTSVAPFNWISPRSYMSMKFVSDGVIQYKGWHAFWSYC</sequence>
<dbReference type="PANTHER" id="PTHR24255">
    <property type="entry name" value="COMPLEMENT COMPONENT 1, S SUBCOMPONENT-RELATED"/>
    <property type="match status" value="1"/>
</dbReference>
<comment type="caution">
    <text evidence="2">Lacks conserved residue(s) required for the propagation of feature annotation.</text>
</comment>
<protein>
    <recommendedName>
        <fullName evidence="8">CUB domain-containing protein</fullName>
    </recommendedName>
</protein>
<evidence type="ECO:0000259" key="5">
    <source>
        <dbReference type="PROSITE" id="PS50041"/>
    </source>
</evidence>
<dbReference type="InterPro" id="IPR035914">
    <property type="entry name" value="Sperma_CUB_dom_sf"/>
</dbReference>
<organism evidence="7">
    <name type="scientific">Caenorhabditis remanei</name>
    <name type="common">Caenorhabditis vulgaris</name>
    <dbReference type="NCBI Taxonomy" id="31234"/>
    <lineage>
        <taxon>Eukaryota</taxon>
        <taxon>Metazoa</taxon>
        <taxon>Ecdysozoa</taxon>
        <taxon>Nematoda</taxon>
        <taxon>Chromadorea</taxon>
        <taxon>Rhabditida</taxon>
        <taxon>Rhabditina</taxon>
        <taxon>Rhabditomorpha</taxon>
        <taxon>Rhabditoidea</taxon>
        <taxon>Rhabditidae</taxon>
        <taxon>Peloderinae</taxon>
        <taxon>Caenorhabditis</taxon>
    </lineage>
</organism>
<dbReference type="InterPro" id="IPR016187">
    <property type="entry name" value="CTDL_fold"/>
</dbReference>
<dbReference type="CDD" id="cd00037">
    <property type="entry name" value="CLECT"/>
    <property type="match status" value="1"/>
</dbReference>
<accession>E3MNG6</accession>
<dbReference type="GO" id="GO:0004252">
    <property type="term" value="F:serine-type endopeptidase activity"/>
    <property type="evidence" value="ECO:0007669"/>
    <property type="project" value="TreeGrafter"/>
</dbReference>
<dbReference type="HOGENOM" id="CLU_038088_0_0_1"/>
<dbReference type="GO" id="GO:0005615">
    <property type="term" value="C:extracellular space"/>
    <property type="evidence" value="ECO:0007669"/>
    <property type="project" value="TreeGrafter"/>
</dbReference>
<dbReference type="InterPro" id="IPR016186">
    <property type="entry name" value="C-type_lectin-like/link_sf"/>
</dbReference>
<name>E3MNG6_CAERE</name>
<reference evidence="6" key="1">
    <citation type="submission" date="2007-07" db="EMBL/GenBank/DDBJ databases">
        <title>PCAP assembly of the Caenorhabditis remanei genome.</title>
        <authorList>
            <consortium name="The Caenorhabditis remanei Sequencing Consortium"/>
            <person name="Wilson R.K."/>
        </authorList>
    </citation>
    <scope>NUCLEOTIDE SEQUENCE [LARGE SCALE GENOMIC DNA]</scope>
    <source>
        <strain evidence="6">PB4641</strain>
    </source>
</reference>
<dbReference type="PROSITE" id="PS01180">
    <property type="entry name" value="CUB"/>
    <property type="match status" value="2"/>
</dbReference>
<dbReference type="SMART" id="SM00042">
    <property type="entry name" value="CUB"/>
    <property type="match status" value="2"/>
</dbReference>
<dbReference type="SUPFAM" id="SSF49854">
    <property type="entry name" value="Spermadhesin, CUB domain"/>
    <property type="match status" value="2"/>
</dbReference>
<dbReference type="InterPro" id="IPR001304">
    <property type="entry name" value="C-type_lectin-like"/>
</dbReference>
<feature type="chain" id="PRO_5003177226" description="CUB domain-containing protein" evidence="3">
    <location>
        <begin position="19"/>
        <end position="463"/>
    </location>
</feature>
<evidence type="ECO:0008006" key="8">
    <source>
        <dbReference type="Google" id="ProtNLM"/>
    </source>
</evidence>
<dbReference type="InterPro" id="IPR000859">
    <property type="entry name" value="CUB_dom"/>
</dbReference>
<proteinExistence type="predicted"/>
<feature type="domain" description="CUB" evidence="4">
    <location>
        <begin position="351"/>
        <end position="463"/>
    </location>
</feature>
<dbReference type="InParanoid" id="E3MNG6"/>
<dbReference type="PROSITE" id="PS50041">
    <property type="entry name" value="C_TYPE_LECTIN_2"/>
    <property type="match status" value="1"/>
</dbReference>
<dbReference type="EMBL" id="DS268459">
    <property type="protein sequence ID" value="EFP05942.1"/>
    <property type="molecule type" value="Genomic_DNA"/>
</dbReference>
<dbReference type="Gene3D" id="2.60.120.290">
    <property type="entry name" value="Spermadhesin, CUB domain"/>
    <property type="match status" value="2"/>
</dbReference>
<feature type="signal peptide" evidence="3">
    <location>
        <begin position="1"/>
        <end position="18"/>
    </location>
</feature>
<keyword evidence="7" id="KW-1185">Reference proteome</keyword>
<dbReference type="AlphaFoldDB" id="E3MNG6"/>
<feature type="domain" description="CUB" evidence="4">
    <location>
        <begin position="236"/>
        <end position="349"/>
    </location>
</feature>
<dbReference type="OrthoDB" id="5808499at2759"/>
<evidence type="ECO:0000313" key="7">
    <source>
        <dbReference type="Proteomes" id="UP000008281"/>
    </source>
</evidence>
<dbReference type="CDD" id="cd00041">
    <property type="entry name" value="CUB"/>
    <property type="match status" value="2"/>
</dbReference>
<dbReference type="PANTHER" id="PTHR24255:SF31">
    <property type="entry name" value="CUBILIN-LIKE PROTEIN"/>
    <property type="match status" value="1"/>
</dbReference>
<gene>
    <name evidence="6" type="ORF">CRE_05011</name>
</gene>
<evidence type="ECO:0000256" key="2">
    <source>
        <dbReference type="PROSITE-ProRule" id="PRU00059"/>
    </source>
</evidence>
<dbReference type="STRING" id="31234.E3MNG6"/>
<dbReference type="FunCoup" id="E3MNG6">
    <property type="interactions" value="8"/>
</dbReference>
<feature type="domain" description="C-type lectin" evidence="5">
    <location>
        <begin position="117"/>
        <end position="230"/>
    </location>
</feature>
<dbReference type="SMART" id="SM00034">
    <property type="entry name" value="CLECT"/>
    <property type="match status" value="1"/>
</dbReference>
<dbReference type="eggNOG" id="KOG4297">
    <property type="taxonomic scope" value="Eukaryota"/>
</dbReference>
<dbReference type="Pfam" id="PF00059">
    <property type="entry name" value="Lectin_C"/>
    <property type="match status" value="1"/>
</dbReference>
<keyword evidence="1" id="KW-1015">Disulfide bond</keyword>
<dbReference type="Gene3D" id="3.10.100.10">
    <property type="entry name" value="Mannose-Binding Protein A, subunit A"/>
    <property type="match status" value="1"/>
</dbReference>
<dbReference type="Pfam" id="PF00431">
    <property type="entry name" value="CUB"/>
    <property type="match status" value="2"/>
</dbReference>
<evidence type="ECO:0000256" key="1">
    <source>
        <dbReference type="ARBA" id="ARBA00023157"/>
    </source>
</evidence>
<evidence type="ECO:0000313" key="6">
    <source>
        <dbReference type="EMBL" id="EFP05942.1"/>
    </source>
</evidence>
<evidence type="ECO:0000259" key="4">
    <source>
        <dbReference type="PROSITE" id="PS01180"/>
    </source>
</evidence>
<keyword evidence="3" id="KW-0732">Signal</keyword>